<comment type="caution">
    <text evidence="3">The sequence shown here is derived from an EMBL/GenBank/DDBJ whole genome shotgun (WGS) entry which is preliminary data.</text>
</comment>
<name>A0ABS7UIF2_9ACTN</name>
<keyword evidence="1" id="KW-0812">Transmembrane</keyword>
<dbReference type="EMBL" id="JAIQZJ010000017">
    <property type="protein sequence ID" value="MBZ5740809.1"/>
    <property type="molecule type" value="Genomic_DNA"/>
</dbReference>
<keyword evidence="1" id="KW-1133">Transmembrane helix</keyword>
<reference evidence="3 4" key="1">
    <citation type="submission" date="2021-09" db="EMBL/GenBank/DDBJ databases">
        <title>Whole genome sequence of Nocardioides sp. GBK3QG-3.</title>
        <authorList>
            <person name="Tuo L."/>
        </authorList>
    </citation>
    <scope>NUCLEOTIDE SEQUENCE [LARGE SCALE GENOMIC DNA]</scope>
    <source>
        <strain evidence="3 4">GBK3QG-3</strain>
    </source>
</reference>
<dbReference type="EMBL" id="JAIQZJ010000011">
    <property type="protein sequence ID" value="MBZ5740020.1"/>
    <property type="molecule type" value="Genomic_DNA"/>
</dbReference>
<feature type="transmembrane region" description="Helical" evidence="1">
    <location>
        <begin position="18"/>
        <end position="40"/>
    </location>
</feature>
<protein>
    <recommendedName>
        <fullName evidence="5">DUF4900 domain-containing protein</fullName>
    </recommendedName>
</protein>
<accession>A0ABS7UIF2</accession>
<sequence>MSTTPPTDHARRTRDDGFAVLVVMAGMTVLMLVLTLVLTYSTQTLRTIRDARDWNQALMAADAGVSDYLARLNADDNYWLTSPDCTNTAMRAPQANGACGWGASTAVGWLPVPGGDGADFHYDVNTSATAVSGTIQLTVTGRDQGETRTVQVRLRRGGFGEFLYYTVYETLDPANEAQFGTNNTTAQTRCSKYYWAGRSSWSGNPCVDINFITGDVIDGPLHSNDSILMSGRPTFNGTVSTSLPSCKPVNGVNPAASSCYRAASGGATPVFNKGITYRAEITMPDSIGDLRQYVASSQPTPGCLFTGPTRIKLIDDSGPVSKMKVWSPWTRGTLNPGCGTPPLDGDLLTIPNNNIVIVQDVPSTQTKDASNTTVPTGSCAAGWIGDGLPLAGTTSTGDFAQTLSESSCRYGTLYLEGVLEGRLTMAADNNILITGNLTYKGGRTGTDALGLIATNSVKIYHPAKCTTYSSGKCTAGTNLNRPVGSTFQDPQVNAAILTLQHSFTVQQYQLGSPLGTLNLFGTIAQRYRGPVGTGSISTGYLKHYVYDTRMRFAPPPYFLDPVRSAWDVKTYGELSPRYGSG</sequence>
<dbReference type="RefSeq" id="WP_224124375.1">
    <property type="nucleotide sequence ID" value="NZ_JAIQZJ010000011.1"/>
</dbReference>
<proteinExistence type="predicted"/>
<organism evidence="3 4">
    <name type="scientific">Nocardioides mangrovi</name>
    <dbReference type="NCBI Taxonomy" id="2874580"/>
    <lineage>
        <taxon>Bacteria</taxon>
        <taxon>Bacillati</taxon>
        <taxon>Actinomycetota</taxon>
        <taxon>Actinomycetes</taxon>
        <taxon>Propionibacteriales</taxon>
        <taxon>Nocardioidaceae</taxon>
        <taxon>Nocardioides</taxon>
    </lineage>
</organism>
<dbReference type="Proteomes" id="UP000780875">
    <property type="component" value="Unassembled WGS sequence"/>
</dbReference>
<keyword evidence="1" id="KW-0472">Membrane</keyword>
<evidence type="ECO:0008006" key="5">
    <source>
        <dbReference type="Google" id="ProtNLM"/>
    </source>
</evidence>
<evidence type="ECO:0000313" key="3">
    <source>
        <dbReference type="EMBL" id="MBZ5740809.1"/>
    </source>
</evidence>
<keyword evidence="4" id="KW-1185">Reference proteome</keyword>
<evidence type="ECO:0000313" key="4">
    <source>
        <dbReference type="Proteomes" id="UP000780875"/>
    </source>
</evidence>
<evidence type="ECO:0000313" key="2">
    <source>
        <dbReference type="EMBL" id="MBZ5740020.1"/>
    </source>
</evidence>
<evidence type="ECO:0000256" key="1">
    <source>
        <dbReference type="SAM" id="Phobius"/>
    </source>
</evidence>
<gene>
    <name evidence="2" type="ORF">K8U61_17730</name>
    <name evidence="3" type="ORF">K8U61_21745</name>
</gene>